<proteinExistence type="predicted"/>
<keyword evidence="2" id="KW-1185">Reference proteome</keyword>
<protein>
    <recommendedName>
        <fullName evidence="3">DNA-directed RNA polymerase subunit beta</fullName>
    </recommendedName>
</protein>
<reference evidence="1" key="1">
    <citation type="submission" date="2016-11" db="EMBL/GenBank/DDBJ databases">
        <authorList>
            <person name="Jaros S."/>
            <person name="Januszkiewicz K."/>
            <person name="Wedrychowicz H."/>
        </authorList>
    </citation>
    <scope>NUCLEOTIDE SEQUENCE [LARGE SCALE GENOMIC DNA]</scope>
    <source>
        <strain evidence="1">Y48</strain>
    </source>
</reference>
<evidence type="ECO:0008006" key="3">
    <source>
        <dbReference type="Google" id="ProtNLM"/>
    </source>
</evidence>
<name>A0A1J0VS22_9NOCA</name>
<gene>
    <name evidence="1" type="ORF">BOX37_13770</name>
</gene>
<dbReference type="Proteomes" id="UP000183810">
    <property type="component" value="Chromosome"/>
</dbReference>
<organism evidence="1 2">
    <name type="scientific">Nocardia mangyaensis</name>
    <dbReference type="NCBI Taxonomy" id="2213200"/>
    <lineage>
        <taxon>Bacteria</taxon>
        <taxon>Bacillati</taxon>
        <taxon>Actinomycetota</taxon>
        <taxon>Actinomycetes</taxon>
        <taxon>Mycobacteriales</taxon>
        <taxon>Nocardiaceae</taxon>
        <taxon>Nocardia</taxon>
    </lineage>
</organism>
<sequence>MTRTVRQISAFAESPRTRCEFYRRICSLPTVVDPQTGRITMRAGLVGAVMMPTGLAQRVKTSLDARGVAPLSIIGHPRADMWTFLVRADIRPVGDPEIVAQLWRARVVVIREGDIALPSPAPDPLMVRTWVSPATGVFRPSGAVVVECARACLSGPARR</sequence>
<accession>A0A1J0VS22</accession>
<dbReference type="EMBL" id="CP018082">
    <property type="protein sequence ID" value="APE34836.1"/>
    <property type="molecule type" value="Genomic_DNA"/>
</dbReference>
<evidence type="ECO:0000313" key="2">
    <source>
        <dbReference type="Proteomes" id="UP000183810"/>
    </source>
</evidence>
<dbReference type="KEGG" id="nsl:BOX37_13770"/>
<evidence type="ECO:0000313" key="1">
    <source>
        <dbReference type="EMBL" id="APE34836.1"/>
    </source>
</evidence>
<dbReference type="AlphaFoldDB" id="A0A1J0VS22"/>